<name>A0A840VMC5_9PROT</name>
<sequence length="251" mass="28750">MQFSTLIQNFKTSGKFDLSAYHDALGTEQFINHTKNSVPAIPEEYYRDFCLELSRTIEEKEIFKNKNAWQLSYIVDEHLFTSDVAIQNLKQLAFSLSDSWATYIYARNCFISGKISEGAEIIAHSFSRGIVDKKLNSALYTIPFFKGNLLHYQENSLFLETNDSFYANVDARMSFIARNFDQVIKIASKTNDVSPYTKNLAARSAFNNQHIKNTPIQNLPILVIGDKNKKIRGVFYAFLRIAPNSIWNIPS</sequence>
<accession>A0A840VMC5</accession>
<organism evidence="1 2">
    <name type="scientific">Acidocella aromatica</name>
    <dbReference type="NCBI Taxonomy" id="1303579"/>
    <lineage>
        <taxon>Bacteria</taxon>
        <taxon>Pseudomonadati</taxon>
        <taxon>Pseudomonadota</taxon>
        <taxon>Alphaproteobacteria</taxon>
        <taxon>Acetobacterales</taxon>
        <taxon>Acidocellaceae</taxon>
        <taxon>Acidocella</taxon>
    </lineage>
</organism>
<dbReference type="RefSeq" id="WP_183265774.1">
    <property type="nucleotide sequence ID" value="NZ_JACHFJ010000003.1"/>
</dbReference>
<keyword evidence="2" id="KW-1185">Reference proteome</keyword>
<proteinExistence type="predicted"/>
<evidence type="ECO:0000313" key="2">
    <source>
        <dbReference type="Proteomes" id="UP000553706"/>
    </source>
</evidence>
<dbReference type="EMBL" id="JACHFJ010000003">
    <property type="protein sequence ID" value="MBB5372751.1"/>
    <property type="molecule type" value="Genomic_DNA"/>
</dbReference>
<dbReference type="Proteomes" id="UP000553706">
    <property type="component" value="Unassembled WGS sequence"/>
</dbReference>
<gene>
    <name evidence="1" type="ORF">HNP71_001002</name>
</gene>
<evidence type="ECO:0000313" key="1">
    <source>
        <dbReference type="EMBL" id="MBB5372751.1"/>
    </source>
</evidence>
<dbReference type="AlphaFoldDB" id="A0A840VMC5"/>
<reference evidence="1 2" key="1">
    <citation type="submission" date="2020-08" db="EMBL/GenBank/DDBJ databases">
        <title>Genomic Encyclopedia of Type Strains, Phase IV (KMG-IV): sequencing the most valuable type-strain genomes for metagenomic binning, comparative biology and taxonomic classification.</title>
        <authorList>
            <person name="Goeker M."/>
        </authorList>
    </citation>
    <scope>NUCLEOTIDE SEQUENCE [LARGE SCALE GENOMIC DNA]</scope>
    <source>
        <strain evidence="1 2">DSM 27026</strain>
    </source>
</reference>
<comment type="caution">
    <text evidence="1">The sequence shown here is derived from an EMBL/GenBank/DDBJ whole genome shotgun (WGS) entry which is preliminary data.</text>
</comment>
<protein>
    <submittedName>
        <fullName evidence="1">Uncharacterized protein</fullName>
    </submittedName>
</protein>